<comment type="caution">
    <text evidence="8">The sequence shown here is derived from an EMBL/GenBank/DDBJ whole genome shotgun (WGS) entry which is preliminary data.</text>
</comment>
<accession>A0A1Y2DQ21</accession>
<feature type="domain" description="ARID" evidence="6">
    <location>
        <begin position="19"/>
        <end position="120"/>
    </location>
</feature>
<feature type="compositionally biased region" description="Basic and acidic residues" evidence="5">
    <location>
        <begin position="157"/>
        <end position="170"/>
    </location>
</feature>
<dbReference type="RefSeq" id="XP_040713427.1">
    <property type="nucleotide sequence ID" value="XM_040856418.1"/>
</dbReference>
<organism evidence="8 9">
    <name type="scientific">Pseudomassariella vexata</name>
    <dbReference type="NCBI Taxonomy" id="1141098"/>
    <lineage>
        <taxon>Eukaryota</taxon>
        <taxon>Fungi</taxon>
        <taxon>Dikarya</taxon>
        <taxon>Ascomycota</taxon>
        <taxon>Pezizomycotina</taxon>
        <taxon>Sordariomycetes</taxon>
        <taxon>Xylariomycetidae</taxon>
        <taxon>Amphisphaeriales</taxon>
        <taxon>Pseudomassariaceae</taxon>
        <taxon>Pseudomassariella</taxon>
    </lineage>
</organism>
<sequence length="951" mass="106863">MAPKGSPAKKPYIHEIDRTAEYDDFIKKLAAFHEKRGTSFEPEPRLQTQYGHITVDLLKLYKAVVAKGGYDELGKVQKAWAALATELGMHYEDSKNMGQLSFQLKQDFYKYLVAFWVRDQYSKEPPPPEILEQQSCASKYGPVLTRTLESFKLVTKRSGDETPAKEDRISENTPVSGNRASGRLREAPPQRVPFQPETGPSRSTRHSSSHHGTPSANTPHNSQMSHGQHPQHYVPQRHDGNNMNIMQAHQAAMHGASHSFTPPNSENASKLSETVKSPTQISVPLRPVHPPATLTTGQVQAARNEARRQFESRFKPPGANFDGPNIYARCLQSLRSGIPAEEKFALYHLVKISFERWDKFKFEAFHGLAEGLIEMALQVGSLFYNVDWQIGYSGNESDPDVLDGTNGTDDILKRIEKLTPKVVLDNMQPAHFTDRMTLITEALLTIRNMVTLPDNAKYAVDIMPLKDLLCIVLHLPSLEMLVELKHSALDIAEHLTPYMNIDSQDPLYQTLLSQLSSTDRGTVLTALRAISRISMNFDVANKLQNVPPEILQNVMNWLLLNDEELMDACLDFLYMYTAVVPNVESLLKAVNVERLVPHLVRLLGYGAKRIKEDVVLVPPRKIPAGEDVAALPQDLLERLANTEEPQRCFQWLQSLFEEDSDSHITQIAIWHAYQSSFGSLSARNTLTAADFIRNVSHVFANARAQIIRGAGEAPRFIIEGIRARLLPLNFETKEEYLQCHWVTARAPFAQKCGKFFLGGENMWKHILTAHLGQMVREDGSAENKELDISCQWSGCSKYTIPSKMSLLELTGHVKTHFPSGQKRGLSDVTDPVAKRHRPAHIVPVKTMTLAWECTPTTKDDRNPQIEQAAGIPLSAVLVLRNIARNVVKTESQEELLNKEETGGESGGWNEKLFRPVMARLFEVMTENKAMAPYIASLLQLVQRDYEVNPDA</sequence>
<dbReference type="GO" id="GO:0006325">
    <property type="term" value="P:chromatin organization"/>
    <property type="evidence" value="ECO:0007669"/>
    <property type="project" value="UniProtKB-KW"/>
</dbReference>
<dbReference type="STRING" id="1141098.A0A1Y2DQ21"/>
<dbReference type="InterPro" id="IPR016024">
    <property type="entry name" value="ARM-type_fold"/>
</dbReference>
<dbReference type="Pfam" id="PF01388">
    <property type="entry name" value="ARID"/>
    <property type="match status" value="1"/>
</dbReference>
<dbReference type="InterPro" id="IPR052406">
    <property type="entry name" value="Chromatin_Remodeling_Comp"/>
</dbReference>
<dbReference type="Gene3D" id="1.10.150.60">
    <property type="entry name" value="ARID DNA-binding domain"/>
    <property type="match status" value="1"/>
</dbReference>
<dbReference type="PROSITE" id="PS51011">
    <property type="entry name" value="ARID"/>
    <property type="match status" value="1"/>
</dbReference>
<dbReference type="CDD" id="cd16100">
    <property type="entry name" value="ARID"/>
    <property type="match status" value="1"/>
</dbReference>
<dbReference type="InterPro" id="IPR011989">
    <property type="entry name" value="ARM-like"/>
</dbReference>
<protein>
    <recommendedName>
        <fullName evidence="10">ARID domain-containing protein</fullName>
    </recommendedName>
</protein>
<evidence type="ECO:0000256" key="3">
    <source>
        <dbReference type="ARBA" id="ARBA00023163"/>
    </source>
</evidence>
<dbReference type="EMBL" id="MCFJ01000010">
    <property type="protein sequence ID" value="ORY61350.1"/>
    <property type="molecule type" value="Genomic_DNA"/>
</dbReference>
<evidence type="ECO:0000313" key="9">
    <source>
        <dbReference type="Proteomes" id="UP000193689"/>
    </source>
</evidence>
<dbReference type="OrthoDB" id="338531at2759"/>
<evidence type="ECO:0000313" key="8">
    <source>
        <dbReference type="EMBL" id="ORY61350.1"/>
    </source>
</evidence>
<gene>
    <name evidence="8" type="ORF">BCR38DRAFT_348410</name>
</gene>
<dbReference type="GO" id="GO:0006355">
    <property type="term" value="P:regulation of DNA-templated transcription"/>
    <property type="evidence" value="ECO:0007669"/>
    <property type="project" value="InterPro"/>
</dbReference>
<proteinExistence type="predicted"/>
<dbReference type="GO" id="GO:0016586">
    <property type="term" value="C:RSC-type complex"/>
    <property type="evidence" value="ECO:0007669"/>
    <property type="project" value="TreeGrafter"/>
</dbReference>
<dbReference type="InterPro" id="IPR036431">
    <property type="entry name" value="ARID_dom_sf"/>
</dbReference>
<dbReference type="SMART" id="SM00501">
    <property type="entry name" value="BRIGHT"/>
    <property type="match status" value="1"/>
</dbReference>
<feature type="compositionally biased region" description="Polar residues" evidence="5">
    <location>
        <begin position="258"/>
        <end position="282"/>
    </location>
</feature>
<dbReference type="PANTHER" id="PTHR22970:SF14">
    <property type="entry name" value="AT-RICH INTERACTIVE DOMAIN-CONTAINING PROTEIN 2"/>
    <property type="match status" value="1"/>
</dbReference>
<dbReference type="GO" id="GO:0003677">
    <property type="term" value="F:DNA binding"/>
    <property type="evidence" value="ECO:0007669"/>
    <property type="project" value="InterPro"/>
</dbReference>
<dbReference type="AlphaFoldDB" id="A0A1Y2DQ21"/>
<evidence type="ECO:0000256" key="1">
    <source>
        <dbReference type="ARBA" id="ARBA00022853"/>
    </source>
</evidence>
<dbReference type="SUPFAM" id="SSF46774">
    <property type="entry name" value="ARID-like"/>
    <property type="match status" value="1"/>
</dbReference>
<dbReference type="InterPro" id="IPR003150">
    <property type="entry name" value="DNA-bd_RFX"/>
</dbReference>
<evidence type="ECO:0000256" key="2">
    <source>
        <dbReference type="ARBA" id="ARBA00023015"/>
    </source>
</evidence>
<reference evidence="8 9" key="1">
    <citation type="submission" date="2016-07" db="EMBL/GenBank/DDBJ databases">
        <title>Pervasive Adenine N6-methylation of Active Genes in Fungi.</title>
        <authorList>
            <consortium name="DOE Joint Genome Institute"/>
            <person name="Mondo S.J."/>
            <person name="Dannebaum R.O."/>
            <person name="Kuo R.C."/>
            <person name="Labutti K."/>
            <person name="Haridas S."/>
            <person name="Kuo A."/>
            <person name="Salamov A."/>
            <person name="Ahrendt S.R."/>
            <person name="Lipzen A."/>
            <person name="Sullivan W."/>
            <person name="Andreopoulos W.B."/>
            <person name="Clum A."/>
            <person name="Lindquist E."/>
            <person name="Daum C."/>
            <person name="Ramamoorthy G.K."/>
            <person name="Gryganskyi A."/>
            <person name="Culley D."/>
            <person name="Magnuson J.K."/>
            <person name="James T.Y."/>
            <person name="O'Malley M.A."/>
            <person name="Stajich J.E."/>
            <person name="Spatafora J.W."/>
            <person name="Visel A."/>
            <person name="Grigoriev I.V."/>
        </authorList>
    </citation>
    <scope>NUCLEOTIDE SEQUENCE [LARGE SCALE GENOMIC DNA]</scope>
    <source>
        <strain evidence="8 9">CBS 129021</strain>
    </source>
</reference>
<dbReference type="SMART" id="SM01014">
    <property type="entry name" value="ARID"/>
    <property type="match status" value="1"/>
</dbReference>
<keyword evidence="3" id="KW-0804">Transcription</keyword>
<feature type="domain" description="RFX-type winged-helix" evidence="7">
    <location>
        <begin position="648"/>
        <end position="725"/>
    </location>
</feature>
<dbReference type="SUPFAM" id="SSF48371">
    <property type="entry name" value="ARM repeat"/>
    <property type="match status" value="1"/>
</dbReference>
<keyword evidence="4" id="KW-0539">Nucleus</keyword>
<dbReference type="Proteomes" id="UP000193689">
    <property type="component" value="Unassembled WGS sequence"/>
</dbReference>
<feature type="region of interest" description="Disordered" evidence="5">
    <location>
        <begin position="155"/>
        <end position="293"/>
    </location>
</feature>
<dbReference type="InterPro" id="IPR001606">
    <property type="entry name" value="ARID_dom"/>
</dbReference>
<dbReference type="PANTHER" id="PTHR22970">
    <property type="entry name" value="AT-RICH INTERACTIVE DOMAIN-CONTAINING PROTEIN 2"/>
    <property type="match status" value="1"/>
</dbReference>
<evidence type="ECO:0000259" key="6">
    <source>
        <dbReference type="PROSITE" id="PS51011"/>
    </source>
</evidence>
<evidence type="ECO:0000259" key="7">
    <source>
        <dbReference type="PROSITE" id="PS51526"/>
    </source>
</evidence>
<evidence type="ECO:0000256" key="4">
    <source>
        <dbReference type="ARBA" id="ARBA00023242"/>
    </source>
</evidence>
<keyword evidence="2" id="KW-0805">Transcription regulation</keyword>
<dbReference type="PROSITE" id="PS51526">
    <property type="entry name" value="RFX_DBD"/>
    <property type="match status" value="1"/>
</dbReference>
<dbReference type="InParanoid" id="A0A1Y2DQ21"/>
<keyword evidence="1" id="KW-0156">Chromatin regulator</keyword>
<name>A0A1Y2DQ21_9PEZI</name>
<keyword evidence="9" id="KW-1185">Reference proteome</keyword>
<dbReference type="GeneID" id="63772630"/>
<evidence type="ECO:0000256" key="5">
    <source>
        <dbReference type="SAM" id="MobiDB-lite"/>
    </source>
</evidence>
<evidence type="ECO:0008006" key="10">
    <source>
        <dbReference type="Google" id="ProtNLM"/>
    </source>
</evidence>
<dbReference type="Gene3D" id="1.25.10.10">
    <property type="entry name" value="Leucine-rich Repeat Variant"/>
    <property type="match status" value="1"/>
</dbReference>
<feature type="compositionally biased region" description="Polar residues" evidence="5">
    <location>
        <begin position="216"/>
        <end position="228"/>
    </location>
</feature>